<dbReference type="Proteomes" id="UP001610728">
    <property type="component" value="Unassembled WGS sequence"/>
</dbReference>
<sequence>MYVRLPDGYRKQTKDGDELVAKLQRAQYGFRHALRRRFESLESLLLSLGFFSLNSDPCAFISSGCIILVHVDDMLFLGPATERLQQTKYIHDLLSRFDMMTPTSNARTVPMTSQVCSTISTSVGTPLNDPDTQRYQQIIGFLQRLSCMIRPDITFATSLPARDSNQPTEKGYAILRVPTTKQARFLRNLLDELPARKIANLQQPLVLHCDSTNAIANMNRPEITKRSSHIDAAYHFVHDAVQQGWIKLVHVGTQDMAADGLTKALDKIKHADFTRLLGLTDSHVHRGVSVT</sequence>
<protein>
    <submittedName>
        <fullName evidence="1">Retrovirus-related Pol polyprotein from transposon TNT 1-94</fullName>
    </submittedName>
</protein>
<dbReference type="CDD" id="cd09272">
    <property type="entry name" value="RNase_HI_RT_Ty1"/>
    <property type="match status" value="1"/>
</dbReference>
<comment type="caution">
    <text evidence="1">The sequence shown here is derived from an EMBL/GenBank/DDBJ whole genome shotgun (WGS) entry which is preliminary data.</text>
</comment>
<organism evidence="1 2">
    <name type="scientific">Ceratocystis lukuohia</name>
    <dbReference type="NCBI Taxonomy" id="2019550"/>
    <lineage>
        <taxon>Eukaryota</taxon>
        <taxon>Fungi</taxon>
        <taxon>Dikarya</taxon>
        <taxon>Ascomycota</taxon>
        <taxon>Pezizomycotina</taxon>
        <taxon>Sordariomycetes</taxon>
        <taxon>Hypocreomycetidae</taxon>
        <taxon>Microascales</taxon>
        <taxon>Ceratocystidaceae</taxon>
        <taxon>Ceratocystis</taxon>
    </lineage>
</organism>
<accession>A0ABR4MCU4</accession>
<keyword evidence="2" id="KW-1185">Reference proteome</keyword>
<dbReference type="EMBL" id="JABSNW010000007">
    <property type="protein sequence ID" value="KAL2886082.1"/>
    <property type="molecule type" value="Genomic_DNA"/>
</dbReference>
<proteinExistence type="predicted"/>
<dbReference type="RefSeq" id="XP_070857262.1">
    <property type="nucleotide sequence ID" value="XM_071005106.1"/>
</dbReference>
<name>A0ABR4MCU4_9PEZI</name>
<gene>
    <name evidence="1" type="ORF">HOO65_070544</name>
</gene>
<evidence type="ECO:0000313" key="2">
    <source>
        <dbReference type="Proteomes" id="UP001610728"/>
    </source>
</evidence>
<evidence type="ECO:0000313" key="1">
    <source>
        <dbReference type="EMBL" id="KAL2886082.1"/>
    </source>
</evidence>
<reference evidence="1 2" key="1">
    <citation type="submission" date="2020-05" db="EMBL/GenBank/DDBJ databases">
        <title>Ceratocystis lukuohia genome.</title>
        <authorList>
            <person name="Harrington T.C."/>
            <person name="Kim K."/>
            <person name="Mayers C.G."/>
        </authorList>
    </citation>
    <scope>NUCLEOTIDE SEQUENCE [LARGE SCALE GENOMIC DNA]</scope>
    <source>
        <strain evidence="1 2">C4212</strain>
    </source>
</reference>
<dbReference type="GeneID" id="98120649"/>